<dbReference type="GO" id="GO:0044284">
    <property type="term" value="C:mitochondrial crista junction"/>
    <property type="evidence" value="ECO:0007669"/>
    <property type="project" value="TreeGrafter"/>
</dbReference>
<comment type="subunit">
    <text evidence="1">Component of the mitochondrial contact site and cristae organizing system (MICOS) complex.</text>
</comment>
<protein>
    <recommendedName>
        <fullName evidence="1">MICOS complex subunit</fullName>
    </recommendedName>
</protein>
<comment type="subcellular location">
    <subcellularLocation>
        <location evidence="1">Mitochondrion inner membrane</location>
    </subcellularLocation>
</comment>
<dbReference type="Proteomes" id="UP000076632">
    <property type="component" value="Unassembled WGS sequence"/>
</dbReference>
<gene>
    <name evidence="3" type="ORF">L228DRAFT_248045</name>
</gene>
<dbReference type="PANTHER" id="PTHR28268:SF1">
    <property type="entry name" value="MICOS SUBUNIT MIC26"/>
    <property type="match status" value="1"/>
</dbReference>
<dbReference type="OMA" id="GVAHSGM"/>
<dbReference type="GeneID" id="28897912"/>
<evidence type="ECO:0000313" key="4">
    <source>
        <dbReference type="Proteomes" id="UP000076632"/>
    </source>
</evidence>
<evidence type="ECO:0000313" key="3">
    <source>
        <dbReference type="EMBL" id="KZF22366.1"/>
    </source>
</evidence>
<dbReference type="AlphaFoldDB" id="A0A165GMB7"/>
<keyword evidence="1" id="KW-1133">Transmembrane helix</keyword>
<dbReference type="OrthoDB" id="2399148at2759"/>
<keyword evidence="4" id="KW-1185">Reference proteome</keyword>
<dbReference type="RefSeq" id="XP_018187921.1">
    <property type="nucleotide sequence ID" value="XM_018332775.1"/>
</dbReference>
<accession>A0A165GMB7</accession>
<dbReference type="InParanoid" id="A0A165GMB7"/>
<comment type="function">
    <text evidence="1">Component of the MICOS complex, a large protein complex of the mitochondrial inner membrane that plays crucial roles in the maintenance of crista junctions, inner membrane architecture, and formation of contact sites to the outer membrane.</text>
</comment>
<dbReference type="PANTHER" id="PTHR28268">
    <property type="entry name" value="MICOS SUBUNIT MIC26"/>
    <property type="match status" value="1"/>
</dbReference>
<name>A0A165GMB7_XYLHT</name>
<organism evidence="3 4">
    <name type="scientific">Xylona heveae (strain CBS 132557 / TC161)</name>
    <dbReference type="NCBI Taxonomy" id="1328760"/>
    <lineage>
        <taxon>Eukaryota</taxon>
        <taxon>Fungi</taxon>
        <taxon>Dikarya</taxon>
        <taxon>Ascomycota</taxon>
        <taxon>Pezizomycotina</taxon>
        <taxon>Xylonomycetes</taxon>
        <taxon>Xylonales</taxon>
        <taxon>Xylonaceae</taxon>
        <taxon>Xylona</taxon>
    </lineage>
</organism>
<reference evidence="3 4" key="1">
    <citation type="journal article" date="2016" name="Fungal Biol.">
        <title>The genome of Xylona heveae provides a window into fungal endophytism.</title>
        <authorList>
            <person name="Gazis R."/>
            <person name="Kuo A."/>
            <person name="Riley R."/>
            <person name="LaButti K."/>
            <person name="Lipzen A."/>
            <person name="Lin J."/>
            <person name="Amirebrahimi M."/>
            <person name="Hesse C.N."/>
            <person name="Spatafora J.W."/>
            <person name="Henrissat B."/>
            <person name="Hainaut M."/>
            <person name="Grigoriev I.V."/>
            <person name="Hibbett D.S."/>
        </authorList>
    </citation>
    <scope>NUCLEOTIDE SEQUENCE [LARGE SCALE GENOMIC DNA]</scope>
    <source>
        <strain evidence="3 4">TC161</strain>
    </source>
</reference>
<dbReference type="GO" id="GO:0042407">
    <property type="term" value="P:cristae formation"/>
    <property type="evidence" value="ECO:0007669"/>
    <property type="project" value="InterPro"/>
</dbReference>
<feature type="compositionally biased region" description="Low complexity" evidence="2">
    <location>
        <begin position="51"/>
        <end position="63"/>
    </location>
</feature>
<proteinExistence type="predicted"/>
<evidence type="ECO:0000256" key="2">
    <source>
        <dbReference type="SAM" id="MobiDB-lite"/>
    </source>
</evidence>
<keyword evidence="1" id="KW-0496">Mitochondrion</keyword>
<dbReference type="GO" id="GO:0061617">
    <property type="term" value="C:MICOS complex"/>
    <property type="evidence" value="ECO:0007669"/>
    <property type="project" value="UniProtKB-UniRule"/>
</dbReference>
<keyword evidence="1" id="KW-0812">Transmembrane</keyword>
<dbReference type="InterPro" id="IPR019166">
    <property type="entry name" value="MIC26/MIC27"/>
</dbReference>
<evidence type="ECO:0000256" key="1">
    <source>
        <dbReference type="RuleBase" id="RU363021"/>
    </source>
</evidence>
<keyword evidence="1" id="KW-0999">Mitochondrion inner membrane</keyword>
<dbReference type="STRING" id="1328760.A0A165GMB7"/>
<sequence>MAFRPVLRQRALAPATAGLFAAGFLLFPTRTAYAEAPESESSKKPIYDNDLSSLPSSSPSTSESISSVASSLVNSLVSSSRDESSNLPTPTDRLAAQIGKGRLFLHDQVSAAEDKFNGFMSSLLNLESDFTSTVASLAPAKETGERLMPGAMYVLVASMAGSIISRNRGILLRATVPLAVGIGAGWLVLPVTMRNVSDLAWRYEERFPVIRDNHLRIRGAAEQGWYMTKVHSDIAVSKVDEKVAGVRETIENWVKQGK</sequence>
<feature type="region of interest" description="Disordered" evidence="2">
    <location>
        <begin position="37"/>
        <end position="63"/>
    </location>
</feature>
<dbReference type="EMBL" id="KV407459">
    <property type="protein sequence ID" value="KZF22366.1"/>
    <property type="molecule type" value="Genomic_DNA"/>
</dbReference>
<feature type="transmembrane region" description="Helical" evidence="1">
    <location>
        <begin position="171"/>
        <end position="189"/>
    </location>
</feature>
<keyword evidence="1" id="KW-0472">Membrane</keyword>
<dbReference type="InterPro" id="IPR033181">
    <property type="entry name" value="Mic26_fungi"/>
</dbReference>
<dbReference type="Pfam" id="PF09769">
    <property type="entry name" value="ApoO"/>
    <property type="match status" value="1"/>
</dbReference>